<feature type="chain" id="PRO_5025069987" evidence="2">
    <location>
        <begin position="25"/>
        <end position="70"/>
    </location>
</feature>
<keyword evidence="4" id="KW-1185">Reference proteome</keyword>
<protein>
    <submittedName>
        <fullName evidence="3">Uncharacterized protein</fullName>
    </submittedName>
</protein>
<feature type="region of interest" description="Disordered" evidence="1">
    <location>
        <begin position="49"/>
        <end position="70"/>
    </location>
</feature>
<accession>A0A5K7XL14</accession>
<evidence type="ECO:0000256" key="2">
    <source>
        <dbReference type="SAM" id="SignalP"/>
    </source>
</evidence>
<feature type="signal peptide" evidence="2">
    <location>
        <begin position="1"/>
        <end position="24"/>
    </location>
</feature>
<dbReference type="RefSeq" id="WP_152101183.1">
    <property type="nucleotide sequence ID" value="NZ_AP021861.1"/>
</dbReference>
<name>A0A5K7XL14_9BACT</name>
<gene>
    <name evidence="3" type="ORF">PLANPX_5523</name>
</gene>
<dbReference type="KEGG" id="lpav:PLANPX_5523"/>
<feature type="compositionally biased region" description="Low complexity" evidence="1">
    <location>
        <begin position="54"/>
        <end position="70"/>
    </location>
</feature>
<reference evidence="4" key="1">
    <citation type="submission" date="2019-10" db="EMBL/GenBank/DDBJ databases">
        <title>Lacipirellula parvula gen. nov., sp. nov., representing a lineage of planctomycetes widespread in freshwater anoxic habitats, and description of the family Lacipirellulaceae.</title>
        <authorList>
            <person name="Dedysh S.N."/>
            <person name="Kulichevskaya I.S."/>
            <person name="Beletsky A.V."/>
            <person name="Rakitin A.L."/>
            <person name="Mardanov A.V."/>
            <person name="Ivanova A.A."/>
            <person name="Saltykova V.X."/>
            <person name="Rijpstra W.I.C."/>
            <person name="Sinninghe Damste J.S."/>
            <person name="Ravin N.V."/>
        </authorList>
    </citation>
    <scope>NUCLEOTIDE SEQUENCE [LARGE SCALE GENOMIC DNA]</scope>
    <source>
        <strain evidence="4">PX69</strain>
    </source>
</reference>
<keyword evidence="2" id="KW-0732">Signal</keyword>
<proteinExistence type="predicted"/>
<dbReference type="AlphaFoldDB" id="A0A5K7XL14"/>
<evidence type="ECO:0000313" key="4">
    <source>
        <dbReference type="Proteomes" id="UP000326837"/>
    </source>
</evidence>
<evidence type="ECO:0000313" key="3">
    <source>
        <dbReference type="EMBL" id="BBO35911.1"/>
    </source>
</evidence>
<sequence>MLRKSILGLFVVAAVAGLANSGSANPISKNNPYRSFNISGVNYGSMNWERSHGNRSSSRSFRSGGMFRGR</sequence>
<evidence type="ECO:0000256" key="1">
    <source>
        <dbReference type="SAM" id="MobiDB-lite"/>
    </source>
</evidence>
<dbReference type="Proteomes" id="UP000326837">
    <property type="component" value="Chromosome"/>
</dbReference>
<dbReference type="EMBL" id="AP021861">
    <property type="protein sequence ID" value="BBO35911.1"/>
    <property type="molecule type" value="Genomic_DNA"/>
</dbReference>
<organism evidence="3 4">
    <name type="scientific">Lacipirellula parvula</name>
    <dbReference type="NCBI Taxonomy" id="2650471"/>
    <lineage>
        <taxon>Bacteria</taxon>
        <taxon>Pseudomonadati</taxon>
        <taxon>Planctomycetota</taxon>
        <taxon>Planctomycetia</taxon>
        <taxon>Pirellulales</taxon>
        <taxon>Lacipirellulaceae</taxon>
        <taxon>Lacipirellula</taxon>
    </lineage>
</organism>